<evidence type="ECO:0000259" key="9">
    <source>
        <dbReference type="Pfam" id="PF01052"/>
    </source>
</evidence>
<dbReference type="Pfam" id="PF01052">
    <property type="entry name" value="FliMN_C"/>
    <property type="match status" value="1"/>
</dbReference>
<feature type="region of interest" description="Disordered" evidence="8">
    <location>
        <begin position="1"/>
        <end position="21"/>
    </location>
</feature>
<evidence type="ECO:0000256" key="3">
    <source>
        <dbReference type="ARBA" id="ARBA00021897"/>
    </source>
</evidence>
<keyword evidence="5" id="KW-0145">Chemotaxis</keyword>
<evidence type="ECO:0000313" key="10">
    <source>
        <dbReference type="EMBL" id="QIT18624.1"/>
    </source>
</evidence>
<dbReference type="AlphaFoldDB" id="A0A6H0FWB4"/>
<evidence type="ECO:0000256" key="7">
    <source>
        <dbReference type="ARBA" id="ARBA00023136"/>
    </source>
</evidence>
<dbReference type="Proteomes" id="UP000501692">
    <property type="component" value="Chromosome"/>
</dbReference>
<dbReference type="RefSeq" id="WP_167563928.1">
    <property type="nucleotide sequence ID" value="NZ_CP049806.1"/>
</dbReference>
<dbReference type="PRINTS" id="PR00956">
    <property type="entry name" value="FLGMOTORFLIN"/>
</dbReference>
<comment type="similarity">
    <text evidence="2">Belongs to the FliN/MopA/SpaO family.</text>
</comment>
<dbReference type="PANTHER" id="PTHR43484">
    <property type="match status" value="1"/>
</dbReference>
<evidence type="ECO:0000256" key="1">
    <source>
        <dbReference type="ARBA" id="ARBA00004413"/>
    </source>
</evidence>
<accession>A0A6H0FWB4</accession>
<feature type="domain" description="Flagellar motor switch protein FliN-like C-terminal" evidence="9">
    <location>
        <begin position="32"/>
        <end position="101"/>
    </location>
</feature>
<dbReference type="InterPro" id="IPR001172">
    <property type="entry name" value="FliN_T3SS_HrcQb"/>
</dbReference>
<name>A0A6H0FWB4_ACIPI</name>
<dbReference type="GO" id="GO:0009425">
    <property type="term" value="C:bacterial-type flagellum basal body"/>
    <property type="evidence" value="ECO:0007669"/>
    <property type="project" value="InterPro"/>
</dbReference>
<dbReference type="InterPro" id="IPR051469">
    <property type="entry name" value="FliN/MopA/SpaO"/>
</dbReference>
<reference evidence="10 11" key="1">
    <citation type="submission" date="2020-03" db="EMBL/GenBank/DDBJ databases">
        <authorList>
            <person name="Zhang L."/>
            <person name="Han X."/>
            <person name="Chen Y."/>
            <person name="Yu Y."/>
        </authorList>
    </citation>
    <scope>NUCLEOTIDE SEQUENCE [LARGE SCALE GENOMIC DNA]</scope>
    <source>
        <strain evidence="10 11">A1254</strain>
    </source>
</reference>
<evidence type="ECO:0000313" key="11">
    <source>
        <dbReference type="Proteomes" id="UP000501692"/>
    </source>
</evidence>
<keyword evidence="10" id="KW-0969">Cilium</keyword>
<dbReference type="GO" id="GO:0071973">
    <property type="term" value="P:bacterial-type flagellum-dependent cell motility"/>
    <property type="evidence" value="ECO:0007669"/>
    <property type="project" value="InterPro"/>
</dbReference>
<dbReference type="GO" id="GO:0003774">
    <property type="term" value="F:cytoskeletal motor activity"/>
    <property type="evidence" value="ECO:0007669"/>
    <property type="project" value="InterPro"/>
</dbReference>
<comment type="subcellular location">
    <subcellularLocation>
        <location evidence="1">Cell membrane</location>
        <topology evidence="1">Peripheral membrane protein</topology>
        <orientation evidence="1">Cytoplasmic side</orientation>
    </subcellularLocation>
</comment>
<gene>
    <name evidence="10" type="ORF">G8E09_13345</name>
</gene>
<dbReference type="GO" id="GO:0005886">
    <property type="term" value="C:plasma membrane"/>
    <property type="evidence" value="ECO:0007669"/>
    <property type="project" value="UniProtKB-SubCell"/>
</dbReference>
<feature type="compositionally biased region" description="Polar residues" evidence="8">
    <location>
        <begin position="1"/>
        <end position="19"/>
    </location>
</feature>
<sequence length="104" mass="11429">MTTQINDINLPSLDGQNSESSKDLLENKLSIVDHVEVELVVEVGSVKLTVSDLFNLKQGSIVKLDQSVEEPLKLYLNDRLIAHGKLVAVDDVLGFQVTEVINSL</sequence>
<keyword evidence="4" id="KW-1003">Cell membrane</keyword>
<evidence type="ECO:0000256" key="5">
    <source>
        <dbReference type="ARBA" id="ARBA00022500"/>
    </source>
</evidence>
<evidence type="ECO:0000256" key="8">
    <source>
        <dbReference type="SAM" id="MobiDB-lite"/>
    </source>
</evidence>
<dbReference type="Gene3D" id="2.30.330.10">
    <property type="entry name" value="SpoA-like"/>
    <property type="match status" value="1"/>
</dbReference>
<keyword evidence="10" id="KW-0966">Cell projection</keyword>
<dbReference type="InterPro" id="IPR036429">
    <property type="entry name" value="SpoA-like_sf"/>
</dbReference>
<dbReference type="PANTHER" id="PTHR43484:SF1">
    <property type="entry name" value="FLAGELLAR MOTOR SWITCH PROTEIN FLIN"/>
    <property type="match status" value="1"/>
</dbReference>
<organism evidence="10 11">
    <name type="scientific">Acinetobacter pittii</name>
    <name type="common">Acinetobacter genomosp. 3</name>
    <dbReference type="NCBI Taxonomy" id="48296"/>
    <lineage>
        <taxon>Bacteria</taxon>
        <taxon>Pseudomonadati</taxon>
        <taxon>Pseudomonadota</taxon>
        <taxon>Gammaproteobacteria</taxon>
        <taxon>Moraxellales</taxon>
        <taxon>Moraxellaceae</taxon>
        <taxon>Acinetobacter</taxon>
        <taxon>Acinetobacter calcoaceticus/baumannii complex</taxon>
    </lineage>
</organism>
<dbReference type="InterPro" id="IPR001543">
    <property type="entry name" value="FliN-like_C"/>
</dbReference>
<evidence type="ECO:0000256" key="6">
    <source>
        <dbReference type="ARBA" id="ARBA00022779"/>
    </source>
</evidence>
<dbReference type="SUPFAM" id="SSF101801">
    <property type="entry name" value="Surface presentation of antigens (SPOA)"/>
    <property type="match status" value="1"/>
</dbReference>
<proteinExistence type="inferred from homology"/>
<keyword evidence="10" id="KW-0282">Flagellum</keyword>
<dbReference type="EMBL" id="CP049806">
    <property type="protein sequence ID" value="QIT18624.1"/>
    <property type="molecule type" value="Genomic_DNA"/>
</dbReference>
<keyword evidence="7" id="KW-0472">Membrane</keyword>
<evidence type="ECO:0000256" key="4">
    <source>
        <dbReference type="ARBA" id="ARBA00022475"/>
    </source>
</evidence>
<protein>
    <recommendedName>
        <fullName evidence="3">Flagellar motor switch protein FliN</fullName>
    </recommendedName>
</protein>
<keyword evidence="6" id="KW-0283">Flagellar rotation</keyword>
<dbReference type="GO" id="GO:0006935">
    <property type="term" value="P:chemotaxis"/>
    <property type="evidence" value="ECO:0007669"/>
    <property type="project" value="UniProtKB-KW"/>
</dbReference>
<evidence type="ECO:0000256" key="2">
    <source>
        <dbReference type="ARBA" id="ARBA00009226"/>
    </source>
</evidence>